<dbReference type="InterPro" id="IPR004313">
    <property type="entry name" value="ARD"/>
</dbReference>
<evidence type="ECO:0000313" key="2">
    <source>
        <dbReference type="Proteomes" id="UP000689129"/>
    </source>
</evidence>
<dbReference type="OrthoDB" id="1867259at2759"/>
<comment type="caution">
    <text evidence="1">The sequence shown here is derived from an EMBL/GenBank/DDBJ whole genome shotgun (WGS) entry which is preliminary data.</text>
</comment>
<sequence length="230" mass="25543">MKAHSIDVAAVIHYKPERGSCPAIDPEAIYLCDSGAQYLDGTTDVTRTVHFGCPTAAEKLAYTLVLKGNIALDSAIFPKGTTGFALDCLARQHLWGDQRLPHDSGNAVDEEGLKQLGVYYHNITDIEGVNQLAAKRGYKNRDEIIVSPEKMGDVYEDKVKSFFNEHLHEDEEIRYVRDGRGYFDVRSRDDEWVRIRVEKSGANSIPTYPPRSVLDSSGDKALRAAALVVS</sequence>
<keyword evidence="1" id="KW-0378">Hydrolase</keyword>
<dbReference type="PANTHER" id="PTHR43763">
    <property type="entry name" value="XAA-PRO AMINOPEPTIDASE 1"/>
    <property type="match status" value="1"/>
</dbReference>
<dbReference type="Proteomes" id="UP000689129">
    <property type="component" value="Unassembled WGS sequence"/>
</dbReference>
<evidence type="ECO:0000313" key="1">
    <source>
        <dbReference type="EMBL" id="KAG7136542.1"/>
    </source>
</evidence>
<reference evidence="1" key="1">
    <citation type="journal article" date="2021" name="Mol. Plant Pathol.">
        <title>A 20-kb lineage-specific genomic region tames virulence in pathogenic amphidiploid Verticillium longisporum.</title>
        <authorList>
            <person name="Harting R."/>
            <person name="Starke J."/>
            <person name="Kusch H."/>
            <person name="Poggeler S."/>
            <person name="Maurus I."/>
            <person name="Schluter R."/>
            <person name="Landesfeind M."/>
            <person name="Bulla I."/>
            <person name="Nowrousian M."/>
            <person name="de Jonge R."/>
            <person name="Stahlhut G."/>
            <person name="Hoff K.J."/>
            <person name="Asshauer K.P."/>
            <person name="Thurmer A."/>
            <person name="Stanke M."/>
            <person name="Daniel R."/>
            <person name="Morgenstern B."/>
            <person name="Thomma B.P.H.J."/>
            <person name="Kronstad J.W."/>
            <person name="Braus-Stromeyer S.A."/>
            <person name="Braus G.H."/>
        </authorList>
    </citation>
    <scope>NUCLEOTIDE SEQUENCE</scope>
    <source>
        <strain evidence="1">Vl32</strain>
    </source>
</reference>
<dbReference type="CDD" id="cd02232">
    <property type="entry name" value="cupin_ARD"/>
    <property type="match status" value="1"/>
</dbReference>
<name>A0A8I2ZQ32_VERLO</name>
<dbReference type="Pfam" id="PF03079">
    <property type="entry name" value="ARD"/>
    <property type="match status" value="1"/>
</dbReference>
<dbReference type="GO" id="GO:0004177">
    <property type="term" value="F:aminopeptidase activity"/>
    <property type="evidence" value="ECO:0007669"/>
    <property type="project" value="UniProtKB-KW"/>
</dbReference>
<gene>
    <name evidence="1" type="ORF">HYQ45_018878</name>
</gene>
<dbReference type="AlphaFoldDB" id="A0A8I2ZQ32"/>
<dbReference type="PANTHER" id="PTHR43763:SF6">
    <property type="entry name" value="XAA-PRO AMINOPEPTIDASE 1"/>
    <property type="match status" value="1"/>
</dbReference>
<dbReference type="EMBL" id="JAEMWZ010000102">
    <property type="protein sequence ID" value="KAG7136542.1"/>
    <property type="molecule type" value="Genomic_DNA"/>
</dbReference>
<dbReference type="GO" id="GO:0010309">
    <property type="term" value="F:acireductone dioxygenase [iron(II)-requiring] activity"/>
    <property type="evidence" value="ECO:0007669"/>
    <property type="project" value="InterPro"/>
</dbReference>
<accession>A0A8I2ZQ32</accession>
<dbReference type="InterPro" id="IPR050422">
    <property type="entry name" value="X-Pro_aminopeptidase_P"/>
</dbReference>
<protein>
    <submittedName>
        <fullName evidence="1">Xaa-Pro aminopeptidase P like protein</fullName>
    </submittedName>
</protein>
<organism evidence="1 2">
    <name type="scientific">Verticillium longisporum</name>
    <name type="common">Verticillium dahliae var. longisporum</name>
    <dbReference type="NCBI Taxonomy" id="100787"/>
    <lineage>
        <taxon>Eukaryota</taxon>
        <taxon>Fungi</taxon>
        <taxon>Dikarya</taxon>
        <taxon>Ascomycota</taxon>
        <taxon>Pezizomycotina</taxon>
        <taxon>Sordariomycetes</taxon>
        <taxon>Hypocreomycetidae</taxon>
        <taxon>Glomerellales</taxon>
        <taxon>Plectosphaerellaceae</taxon>
        <taxon>Verticillium</taxon>
    </lineage>
</organism>
<keyword evidence="1" id="KW-0645">Protease</keyword>
<keyword evidence="1" id="KW-0031">Aminopeptidase</keyword>
<proteinExistence type="predicted"/>